<feature type="domain" description="CBM6" evidence="9">
    <location>
        <begin position="647"/>
        <end position="771"/>
    </location>
</feature>
<dbReference type="SMART" id="SM00220">
    <property type="entry name" value="S_TKc"/>
    <property type="match status" value="1"/>
</dbReference>
<keyword evidence="11" id="KW-1185">Reference proteome</keyword>
<evidence type="ECO:0000313" key="11">
    <source>
        <dbReference type="Proteomes" id="UP000004947"/>
    </source>
</evidence>
<evidence type="ECO:0000259" key="9">
    <source>
        <dbReference type="PROSITE" id="PS51175"/>
    </source>
</evidence>
<dbReference type="InterPro" id="IPR005084">
    <property type="entry name" value="CBM6"/>
</dbReference>
<dbReference type="SUPFAM" id="SSF52058">
    <property type="entry name" value="L domain-like"/>
    <property type="match status" value="1"/>
</dbReference>
<keyword evidence="2" id="KW-0808">Transferase</keyword>
<proteinExistence type="predicted"/>
<dbReference type="PANTHER" id="PTHR43289">
    <property type="entry name" value="MITOGEN-ACTIVATED PROTEIN KINASE KINASE KINASE 20-RELATED"/>
    <property type="match status" value="1"/>
</dbReference>
<dbReference type="eggNOG" id="COG0515">
    <property type="taxonomic scope" value="Bacteria"/>
</dbReference>
<evidence type="ECO:0000256" key="3">
    <source>
        <dbReference type="ARBA" id="ARBA00022737"/>
    </source>
</evidence>
<evidence type="ECO:0000256" key="1">
    <source>
        <dbReference type="ARBA" id="ARBA00022614"/>
    </source>
</evidence>
<dbReference type="PANTHER" id="PTHR43289:SF6">
    <property type="entry name" value="SERINE_THREONINE-PROTEIN KINASE NEKL-3"/>
    <property type="match status" value="1"/>
</dbReference>
<feature type="domain" description="Protein kinase" evidence="8">
    <location>
        <begin position="35"/>
        <end position="306"/>
    </location>
</feature>
<dbReference type="Pfam" id="PF00069">
    <property type="entry name" value="Pkinase"/>
    <property type="match status" value="1"/>
</dbReference>
<dbReference type="GO" id="GO:0030246">
    <property type="term" value="F:carbohydrate binding"/>
    <property type="evidence" value="ECO:0007669"/>
    <property type="project" value="InterPro"/>
</dbReference>
<name>A6DQL0_9BACT</name>
<dbReference type="InterPro" id="IPR008979">
    <property type="entry name" value="Galactose-bd-like_sf"/>
</dbReference>
<comment type="caution">
    <text evidence="10">The sequence shown here is derived from an EMBL/GenBank/DDBJ whole genome shotgun (WGS) entry which is preliminary data.</text>
</comment>
<reference evidence="10 11" key="1">
    <citation type="journal article" date="2010" name="J. Bacteriol.">
        <title>Genome sequence of Lentisphaera araneosa HTCC2155T, the type species of the order Lentisphaerales in the phylum Lentisphaerae.</title>
        <authorList>
            <person name="Thrash J.C."/>
            <person name="Cho J.C."/>
            <person name="Vergin K.L."/>
            <person name="Morris R.M."/>
            <person name="Giovannoni S.J."/>
        </authorList>
    </citation>
    <scope>NUCLEOTIDE SEQUENCE [LARGE SCALE GENOMIC DNA]</scope>
    <source>
        <strain evidence="10 11">HTCC2155</strain>
    </source>
</reference>
<dbReference type="OrthoDB" id="9801841at2"/>
<keyword evidence="6" id="KW-0067">ATP-binding</keyword>
<dbReference type="PROSITE" id="PS50011">
    <property type="entry name" value="PROTEIN_KINASE_DOM"/>
    <property type="match status" value="1"/>
</dbReference>
<evidence type="ECO:0000256" key="6">
    <source>
        <dbReference type="ARBA" id="ARBA00022840"/>
    </source>
</evidence>
<evidence type="ECO:0008006" key="12">
    <source>
        <dbReference type="Google" id="ProtNLM"/>
    </source>
</evidence>
<dbReference type="Gene3D" id="2.60.120.260">
    <property type="entry name" value="Galactose-binding domain-like"/>
    <property type="match status" value="1"/>
</dbReference>
<protein>
    <recommendedName>
        <fullName evidence="12">Protein kinase domain-containing protein</fullName>
    </recommendedName>
</protein>
<dbReference type="RefSeq" id="WP_007280137.1">
    <property type="nucleotide sequence ID" value="NZ_ABCK01000020.1"/>
</dbReference>
<organism evidence="10 11">
    <name type="scientific">Lentisphaera araneosa HTCC2155</name>
    <dbReference type="NCBI Taxonomy" id="313628"/>
    <lineage>
        <taxon>Bacteria</taxon>
        <taxon>Pseudomonadati</taxon>
        <taxon>Lentisphaerota</taxon>
        <taxon>Lentisphaeria</taxon>
        <taxon>Lentisphaerales</taxon>
        <taxon>Lentisphaeraceae</taxon>
        <taxon>Lentisphaera</taxon>
    </lineage>
</organism>
<keyword evidence="4" id="KW-0547">Nucleotide-binding</keyword>
<dbReference type="Gene3D" id="1.10.510.10">
    <property type="entry name" value="Transferase(Phosphotransferase) domain 1"/>
    <property type="match status" value="1"/>
</dbReference>
<evidence type="ECO:0000256" key="4">
    <source>
        <dbReference type="ARBA" id="ARBA00022741"/>
    </source>
</evidence>
<dbReference type="PROSITE" id="PS51450">
    <property type="entry name" value="LRR"/>
    <property type="match status" value="1"/>
</dbReference>
<keyword evidence="7" id="KW-0675">Receptor</keyword>
<keyword evidence="3" id="KW-0677">Repeat</keyword>
<dbReference type="CDD" id="cd14014">
    <property type="entry name" value="STKc_PknB_like"/>
    <property type="match status" value="1"/>
</dbReference>
<evidence type="ECO:0000256" key="2">
    <source>
        <dbReference type="ARBA" id="ARBA00022679"/>
    </source>
</evidence>
<dbReference type="AlphaFoldDB" id="A6DQL0"/>
<keyword evidence="5" id="KW-0418">Kinase</keyword>
<evidence type="ECO:0000313" key="10">
    <source>
        <dbReference type="EMBL" id="EDM26091.1"/>
    </source>
</evidence>
<dbReference type="STRING" id="313628.LNTAR_04556"/>
<dbReference type="InterPro" id="IPR011009">
    <property type="entry name" value="Kinase-like_dom_sf"/>
</dbReference>
<dbReference type="InterPro" id="IPR000719">
    <property type="entry name" value="Prot_kinase_dom"/>
</dbReference>
<evidence type="ECO:0000256" key="7">
    <source>
        <dbReference type="ARBA" id="ARBA00023170"/>
    </source>
</evidence>
<gene>
    <name evidence="10" type="ORF">LNTAR_04556</name>
</gene>
<dbReference type="Gene3D" id="3.80.10.10">
    <property type="entry name" value="Ribonuclease Inhibitor"/>
    <property type="match status" value="1"/>
</dbReference>
<sequence length="775" mass="88681">MSDFLSLYEEAESYDETQEVTSLLCDQLPQTADKFTDETVIATGGMKKISKVFCNSTHRYVAKATLNEPSKFELRDAFIREARLTSLLDHPNIIKIYQIALSDEGEPFFTMELKTGSSLQDYIQLDRKQNILLGIYVKICDAISYAHSRKILHLDLKPDNVQVGEYGEVIVCDWGLGKILTRKDAGEETSAYQVDADMLNHCTMYGEAKGTPAYMAPEQLEGKNKNEQTDIYALGALLYTLLVPDRLKGKSLDERLAQSRLGDLQGLSSADLPKSLSAVIAKAMSVDCGDRYKSVEDLKNDIERYLNSYPTFAQEAGLLTQLSFLWRRNKYVSLVLTSSCMVIIISLLLFLQEIKQSESDTLQALEKSESYASELEKTLKENKNLEESISRMPKKIVDRIFSDNQKYRDYQLLMTPKVSLERSSRYLEAAYETTPGDIYLVRALAANYFISLNYPKFVNFYKKHSKELIFYAPYVDKYLTGRDLTVQANYDEFVAMVNFAKRLPVLMELLIAYNAESFNQEESFPKLISSLITSYYHENHKVEIGLNDYKLDLWGPQLKYMTSPITQLSLLRYLDFKDLFVADNSITDANEFAGLNLRSLYLQHTKIKDLRPLLTLPSLDHVTINDGQVPKEQLESFSRRFTKDLVEIYPASQAEYTGGVKTNFDHINYTSSKFLDGFFMNIDGKVKFELNAEKAGEELITIRYSAGHDDAVILFGVNGVEQELILKSTKKWTRWSTYTLPVKLNQGENRITLRMKFRTRNCINLDYLSRKVKTD</sequence>
<accession>A6DQL0</accession>
<dbReference type="PROSITE" id="PS51175">
    <property type="entry name" value="CBM6"/>
    <property type="match status" value="1"/>
</dbReference>
<keyword evidence="1" id="KW-0433">Leucine-rich repeat</keyword>
<dbReference type="InterPro" id="IPR032675">
    <property type="entry name" value="LRR_dom_sf"/>
</dbReference>
<dbReference type="GO" id="GO:0004674">
    <property type="term" value="F:protein serine/threonine kinase activity"/>
    <property type="evidence" value="ECO:0007669"/>
    <property type="project" value="TreeGrafter"/>
</dbReference>
<dbReference type="SUPFAM" id="SSF49785">
    <property type="entry name" value="Galactose-binding domain-like"/>
    <property type="match status" value="1"/>
</dbReference>
<dbReference type="InterPro" id="IPR001611">
    <property type="entry name" value="Leu-rich_rpt"/>
</dbReference>
<dbReference type="Proteomes" id="UP000004947">
    <property type="component" value="Unassembled WGS sequence"/>
</dbReference>
<dbReference type="EMBL" id="ABCK01000020">
    <property type="protein sequence ID" value="EDM26091.1"/>
    <property type="molecule type" value="Genomic_DNA"/>
</dbReference>
<evidence type="ECO:0000256" key="5">
    <source>
        <dbReference type="ARBA" id="ARBA00022777"/>
    </source>
</evidence>
<dbReference type="SUPFAM" id="SSF56112">
    <property type="entry name" value="Protein kinase-like (PK-like)"/>
    <property type="match status" value="1"/>
</dbReference>
<evidence type="ECO:0000259" key="8">
    <source>
        <dbReference type="PROSITE" id="PS50011"/>
    </source>
</evidence>
<dbReference type="GO" id="GO:0005524">
    <property type="term" value="F:ATP binding"/>
    <property type="evidence" value="ECO:0007669"/>
    <property type="project" value="UniProtKB-KW"/>
</dbReference>